<feature type="transmembrane region" description="Helical" evidence="6">
    <location>
        <begin position="222"/>
        <end position="248"/>
    </location>
</feature>
<dbReference type="Proteomes" id="UP000199615">
    <property type="component" value="Unassembled WGS sequence"/>
</dbReference>
<dbReference type="OrthoDB" id="6079986at2"/>
<feature type="region of interest" description="Disordered" evidence="7">
    <location>
        <begin position="257"/>
        <end position="278"/>
    </location>
</feature>
<dbReference type="InterPro" id="IPR002994">
    <property type="entry name" value="Surf1/Shy1"/>
</dbReference>
<sequence>MTPDSDPANGARPSARRPSLWLTIPAVAGVFGLIALGIWQIERRAWKLALIDRVEQRADAVPVPLPPAASWPEVTAARDEYRRVTASGRFLHDRETLVKAVTDAGGGSWVITPLRTEDGATVLINRGFVPPDQRDRATRSAREPAGEIAITGLLRVTEPGGGFLRHNDPAGDRWYSRDVAAIAAARSVESVAPFFIDADASLNAPGQPIGGLTVVRFPNNHLVYALTWFCLAFMLFGWLVVAFGSGFFRRARAGRGPGQEVRSALPTGSHAGPIAEHR</sequence>
<accession>A0A1H8W8W3</accession>
<reference evidence="9" key="1">
    <citation type="submission" date="2016-10" db="EMBL/GenBank/DDBJ databases">
        <authorList>
            <person name="Varghese N."/>
            <person name="Submissions S."/>
        </authorList>
    </citation>
    <scope>NUCLEOTIDE SEQUENCE [LARGE SCALE GENOMIC DNA]</scope>
    <source>
        <strain evidence="9">DSM 123</strain>
    </source>
</reference>
<evidence type="ECO:0000256" key="3">
    <source>
        <dbReference type="ARBA" id="ARBA00022692"/>
    </source>
</evidence>
<organism evidence="8 9">
    <name type="scientific">Rhodopseudomonas pseudopalustris</name>
    <dbReference type="NCBI Taxonomy" id="1513892"/>
    <lineage>
        <taxon>Bacteria</taxon>
        <taxon>Pseudomonadati</taxon>
        <taxon>Pseudomonadota</taxon>
        <taxon>Alphaproteobacteria</taxon>
        <taxon>Hyphomicrobiales</taxon>
        <taxon>Nitrobacteraceae</taxon>
        <taxon>Rhodopseudomonas</taxon>
    </lineage>
</organism>
<dbReference type="AlphaFoldDB" id="A0A1H8W8W3"/>
<dbReference type="CDD" id="cd06662">
    <property type="entry name" value="SURF1"/>
    <property type="match status" value="1"/>
</dbReference>
<keyword evidence="5 6" id="KW-0472">Membrane</keyword>
<evidence type="ECO:0000256" key="5">
    <source>
        <dbReference type="ARBA" id="ARBA00023136"/>
    </source>
</evidence>
<evidence type="ECO:0000256" key="7">
    <source>
        <dbReference type="SAM" id="MobiDB-lite"/>
    </source>
</evidence>
<proteinExistence type="inferred from homology"/>
<dbReference type="EMBL" id="FODT01000011">
    <property type="protein sequence ID" value="SEP24106.1"/>
    <property type="molecule type" value="Genomic_DNA"/>
</dbReference>
<evidence type="ECO:0000313" key="9">
    <source>
        <dbReference type="Proteomes" id="UP000199615"/>
    </source>
</evidence>
<keyword evidence="6" id="KW-1003">Cell membrane</keyword>
<evidence type="ECO:0000256" key="1">
    <source>
        <dbReference type="ARBA" id="ARBA00004370"/>
    </source>
</evidence>
<dbReference type="PROSITE" id="PS50895">
    <property type="entry name" value="SURF1"/>
    <property type="match status" value="1"/>
</dbReference>
<name>A0A1H8W8W3_9BRAD</name>
<dbReference type="RefSeq" id="WP_092685829.1">
    <property type="nucleotide sequence ID" value="NZ_FODT01000011.1"/>
</dbReference>
<dbReference type="Pfam" id="PF02104">
    <property type="entry name" value="SURF1"/>
    <property type="match status" value="1"/>
</dbReference>
<keyword evidence="4 6" id="KW-1133">Transmembrane helix</keyword>
<evidence type="ECO:0000313" key="8">
    <source>
        <dbReference type="EMBL" id="SEP24106.1"/>
    </source>
</evidence>
<dbReference type="PANTHER" id="PTHR23427:SF2">
    <property type="entry name" value="SURFEIT LOCUS PROTEIN 1"/>
    <property type="match status" value="1"/>
</dbReference>
<feature type="transmembrane region" description="Helical" evidence="6">
    <location>
        <begin position="20"/>
        <end position="39"/>
    </location>
</feature>
<dbReference type="PANTHER" id="PTHR23427">
    <property type="entry name" value="SURFEIT LOCUS PROTEIN"/>
    <property type="match status" value="1"/>
</dbReference>
<comment type="similarity">
    <text evidence="2 6">Belongs to the SURF1 family.</text>
</comment>
<keyword evidence="3 6" id="KW-0812">Transmembrane</keyword>
<evidence type="ECO:0000256" key="6">
    <source>
        <dbReference type="RuleBase" id="RU363076"/>
    </source>
</evidence>
<protein>
    <recommendedName>
        <fullName evidence="6">SURF1-like protein</fullName>
    </recommendedName>
</protein>
<dbReference type="GO" id="GO:0005886">
    <property type="term" value="C:plasma membrane"/>
    <property type="evidence" value="ECO:0007669"/>
    <property type="project" value="UniProtKB-SubCell"/>
</dbReference>
<dbReference type="InterPro" id="IPR045214">
    <property type="entry name" value="Surf1/Surf4"/>
</dbReference>
<evidence type="ECO:0000256" key="4">
    <source>
        <dbReference type="ARBA" id="ARBA00022989"/>
    </source>
</evidence>
<keyword evidence="9" id="KW-1185">Reference proteome</keyword>
<evidence type="ECO:0000256" key="2">
    <source>
        <dbReference type="ARBA" id="ARBA00007165"/>
    </source>
</evidence>
<gene>
    <name evidence="8" type="ORF">SAMN05444123_111113</name>
</gene>
<comment type="subcellular location">
    <subcellularLocation>
        <location evidence="6">Cell membrane</location>
        <topology evidence="6">Multi-pass membrane protein</topology>
    </subcellularLocation>
    <subcellularLocation>
        <location evidence="1">Membrane</location>
    </subcellularLocation>
</comment>